<comment type="caution">
    <text evidence="6">The sequence shown here is derived from an EMBL/GenBank/DDBJ whole genome shotgun (WGS) entry which is preliminary data.</text>
</comment>
<dbReference type="HAMAP" id="MF_00373">
    <property type="entry name" value="Ribosomal_bL28"/>
    <property type="match status" value="1"/>
</dbReference>
<proteinExistence type="inferred from homology"/>
<dbReference type="Gene3D" id="2.30.170.40">
    <property type="entry name" value="Ribosomal protein L28/L24"/>
    <property type="match status" value="1"/>
</dbReference>
<name>A0A0F0CS85_9BACT</name>
<evidence type="ECO:0000256" key="5">
    <source>
        <dbReference type="HAMAP-Rule" id="MF_00373"/>
    </source>
</evidence>
<dbReference type="GO" id="GO:0003735">
    <property type="term" value="F:structural constituent of ribosome"/>
    <property type="evidence" value="ECO:0007669"/>
    <property type="project" value="InterPro"/>
</dbReference>
<dbReference type="AlphaFoldDB" id="A0A0F0CS85"/>
<dbReference type="GO" id="GO:0005840">
    <property type="term" value="C:ribosome"/>
    <property type="evidence" value="ECO:0007669"/>
    <property type="project" value="UniProtKB-KW"/>
</dbReference>
<protein>
    <recommendedName>
        <fullName evidence="4 5">Large ribosomal subunit protein bL28</fullName>
    </recommendedName>
</protein>
<gene>
    <name evidence="5" type="primary">rpmB</name>
    <name evidence="6" type="ORF">OMAG_001763</name>
</gene>
<reference evidence="6 7" key="1">
    <citation type="submission" date="2015-02" db="EMBL/GenBank/DDBJ databases">
        <title>Single-cell genomics of uncultivated deep-branching MTB reveals a conserved set of magnetosome genes.</title>
        <authorList>
            <person name="Kolinko S."/>
            <person name="Richter M."/>
            <person name="Glockner F.O."/>
            <person name="Brachmann A."/>
            <person name="Schuler D."/>
        </authorList>
    </citation>
    <scope>NUCLEOTIDE SEQUENCE [LARGE SCALE GENOMIC DNA]</scope>
    <source>
        <strain evidence="6">SKK-01</strain>
    </source>
</reference>
<evidence type="ECO:0000256" key="2">
    <source>
        <dbReference type="ARBA" id="ARBA00022980"/>
    </source>
</evidence>
<dbReference type="PANTHER" id="PTHR39080:SF1">
    <property type="entry name" value="LARGE RIBOSOMAL SUBUNIT PROTEIN BL28A"/>
    <property type="match status" value="1"/>
</dbReference>
<dbReference type="Proteomes" id="UP000033428">
    <property type="component" value="Unassembled WGS sequence"/>
</dbReference>
<keyword evidence="2 5" id="KW-0689">Ribosomal protein</keyword>
<dbReference type="PANTHER" id="PTHR39080">
    <property type="entry name" value="50S RIBOSOMAL PROTEIN L28"/>
    <property type="match status" value="1"/>
</dbReference>
<dbReference type="GO" id="GO:1990904">
    <property type="term" value="C:ribonucleoprotein complex"/>
    <property type="evidence" value="ECO:0007669"/>
    <property type="project" value="UniProtKB-KW"/>
</dbReference>
<dbReference type="EMBL" id="JYNY01000372">
    <property type="protein sequence ID" value="KJJ84300.1"/>
    <property type="molecule type" value="Genomic_DNA"/>
</dbReference>
<dbReference type="InterPro" id="IPR034704">
    <property type="entry name" value="Ribosomal_bL28/bL31-like_sf"/>
</dbReference>
<evidence type="ECO:0000313" key="7">
    <source>
        <dbReference type="Proteomes" id="UP000033428"/>
    </source>
</evidence>
<evidence type="ECO:0000256" key="3">
    <source>
        <dbReference type="ARBA" id="ARBA00023274"/>
    </source>
</evidence>
<keyword evidence="3 5" id="KW-0687">Ribonucleoprotein</keyword>
<dbReference type="GO" id="GO:0006412">
    <property type="term" value="P:translation"/>
    <property type="evidence" value="ECO:0007669"/>
    <property type="project" value="UniProtKB-UniRule"/>
</dbReference>
<accession>A0A0F0CS85</accession>
<dbReference type="NCBIfam" id="TIGR00009">
    <property type="entry name" value="L28"/>
    <property type="match status" value="1"/>
</dbReference>
<sequence>MARECYICGKKPISGRTFTRRGMPKSKGGVGVKITGKTLRRFAPNLQSATTVIEGKNKKIKICAKCLKADKIVKA</sequence>
<keyword evidence="7" id="KW-1185">Reference proteome</keyword>
<dbReference type="SUPFAM" id="SSF143800">
    <property type="entry name" value="L28p-like"/>
    <property type="match status" value="1"/>
</dbReference>
<evidence type="ECO:0000313" key="6">
    <source>
        <dbReference type="EMBL" id="KJJ84300.1"/>
    </source>
</evidence>
<evidence type="ECO:0000256" key="4">
    <source>
        <dbReference type="ARBA" id="ARBA00035174"/>
    </source>
</evidence>
<organism evidence="6 7">
    <name type="scientific">Candidatus Omnitrophus magneticus</name>
    <dbReference type="NCBI Taxonomy" id="1609969"/>
    <lineage>
        <taxon>Bacteria</taxon>
        <taxon>Pseudomonadati</taxon>
        <taxon>Candidatus Omnitrophota</taxon>
        <taxon>Candidatus Omnitrophus</taxon>
    </lineage>
</organism>
<dbReference type="Pfam" id="PF00830">
    <property type="entry name" value="Ribosomal_L28"/>
    <property type="match status" value="1"/>
</dbReference>
<dbReference type="InterPro" id="IPR026569">
    <property type="entry name" value="Ribosomal_bL28"/>
</dbReference>
<evidence type="ECO:0000256" key="1">
    <source>
        <dbReference type="ARBA" id="ARBA00008760"/>
    </source>
</evidence>
<dbReference type="InterPro" id="IPR050096">
    <property type="entry name" value="Bacterial_rp_bL28"/>
</dbReference>
<dbReference type="InterPro" id="IPR001383">
    <property type="entry name" value="Ribosomal_bL28_bact-type"/>
</dbReference>
<dbReference type="InterPro" id="IPR037147">
    <property type="entry name" value="Ribosomal_bL28_sf"/>
</dbReference>
<comment type="similarity">
    <text evidence="1 5">Belongs to the bacterial ribosomal protein bL28 family.</text>
</comment>